<dbReference type="EMBL" id="JBAWTH010000192">
    <property type="protein sequence ID" value="KAL2273274.1"/>
    <property type="molecule type" value="Genomic_DNA"/>
</dbReference>
<dbReference type="EMBL" id="JBAWTH010000192">
    <property type="protein sequence ID" value="KAL2273272.1"/>
    <property type="molecule type" value="Genomic_DNA"/>
</dbReference>
<organism evidence="2 3">
    <name type="scientific">Diaporthe vaccinii</name>
    <dbReference type="NCBI Taxonomy" id="105482"/>
    <lineage>
        <taxon>Eukaryota</taxon>
        <taxon>Fungi</taxon>
        <taxon>Dikarya</taxon>
        <taxon>Ascomycota</taxon>
        <taxon>Pezizomycotina</taxon>
        <taxon>Sordariomycetes</taxon>
        <taxon>Sordariomycetidae</taxon>
        <taxon>Diaporthales</taxon>
        <taxon>Diaporthaceae</taxon>
        <taxon>Diaporthe</taxon>
        <taxon>Diaporthe eres species complex</taxon>
    </lineage>
</organism>
<evidence type="ECO:0000313" key="2">
    <source>
        <dbReference type="EMBL" id="KAL2273271.1"/>
    </source>
</evidence>
<feature type="compositionally biased region" description="Low complexity" evidence="1">
    <location>
        <begin position="27"/>
        <end position="38"/>
    </location>
</feature>
<feature type="region of interest" description="Disordered" evidence="1">
    <location>
        <begin position="18"/>
        <end position="40"/>
    </location>
</feature>
<dbReference type="EMBL" id="JBAWTH010000192">
    <property type="protein sequence ID" value="KAL2273273.1"/>
    <property type="molecule type" value="Genomic_DNA"/>
</dbReference>
<reference evidence="2 3" key="1">
    <citation type="submission" date="2024-03" db="EMBL/GenBank/DDBJ databases">
        <title>A high-quality draft genome sequence of Diaporthe vaccinii, a causative agent of upright dieback and viscid rot disease in cranberry plants.</title>
        <authorList>
            <person name="Sarrasin M."/>
            <person name="Lang B.F."/>
            <person name="Burger G."/>
        </authorList>
    </citation>
    <scope>NUCLEOTIDE SEQUENCE [LARGE SCALE GENOMIC DNA]</scope>
    <source>
        <strain evidence="2 3">IS7</strain>
    </source>
</reference>
<accession>A0ABR4DS94</accession>
<evidence type="ECO:0000256" key="1">
    <source>
        <dbReference type="SAM" id="MobiDB-lite"/>
    </source>
</evidence>
<dbReference type="EMBL" id="JBAWTH010000192">
    <property type="protein sequence ID" value="KAL2273271.1"/>
    <property type="molecule type" value="Genomic_DNA"/>
</dbReference>
<proteinExistence type="predicted"/>
<evidence type="ECO:0000313" key="3">
    <source>
        <dbReference type="Proteomes" id="UP001600888"/>
    </source>
</evidence>
<comment type="caution">
    <text evidence="2">The sequence shown here is derived from an EMBL/GenBank/DDBJ whole genome shotgun (WGS) entry which is preliminary data.</text>
</comment>
<protein>
    <submittedName>
        <fullName evidence="2">Uncharacterized protein</fullName>
    </submittedName>
</protein>
<sequence>MEELGVLKFRFSRSPKFFAPSPPTIPHPSSSSPFSTPPLNLTPHQHLAKKKMPQETCPNCDDKGVAIAGGCPRCGKEKA</sequence>
<keyword evidence="3" id="KW-1185">Reference proteome</keyword>
<gene>
    <name evidence="2" type="ORF">FJTKL_04829</name>
</gene>
<dbReference type="EMBL" id="JBAWTH010000192">
    <property type="protein sequence ID" value="KAL2273276.1"/>
    <property type="molecule type" value="Genomic_DNA"/>
</dbReference>
<dbReference type="Proteomes" id="UP001600888">
    <property type="component" value="Unassembled WGS sequence"/>
</dbReference>
<dbReference type="EMBL" id="JBAWTH010000192">
    <property type="protein sequence ID" value="KAL2273275.1"/>
    <property type="molecule type" value="Genomic_DNA"/>
</dbReference>
<name>A0ABR4DS94_9PEZI</name>